<organism evidence="4 5">
    <name type="scientific">Zea mays</name>
    <name type="common">Maize</name>
    <dbReference type="NCBI Taxonomy" id="4577"/>
    <lineage>
        <taxon>Eukaryota</taxon>
        <taxon>Viridiplantae</taxon>
        <taxon>Streptophyta</taxon>
        <taxon>Embryophyta</taxon>
        <taxon>Tracheophyta</taxon>
        <taxon>Spermatophyta</taxon>
        <taxon>Magnoliopsida</taxon>
        <taxon>Liliopsida</taxon>
        <taxon>Poales</taxon>
        <taxon>Poaceae</taxon>
        <taxon>PACMAD clade</taxon>
        <taxon>Panicoideae</taxon>
        <taxon>Andropogonodae</taxon>
        <taxon>Andropogoneae</taxon>
        <taxon>Tripsacinae</taxon>
        <taxon>Zea</taxon>
    </lineage>
</organism>
<gene>
    <name evidence="4" type="ORF">Zm00014a_032045</name>
</gene>
<dbReference type="GO" id="GO:0005778">
    <property type="term" value="C:peroxisomal membrane"/>
    <property type="evidence" value="ECO:0007669"/>
    <property type="project" value="InterPro"/>
</dbReference>
<name>A0A3L6G2Q6_MAIZE</name>
<keyword evidence="1" id="KW-0813">Transport</keyword>
<evidence type="ECO:0000313" key="4">
    <source>
        <dbReference type="EMBL" id="PWZ41412.1"/>
    </source>
</evidence>
<feature type="domain" description="ABC transporter family G" evidence="3">
    <location>
        <begin position="126"/>
        <end position="176"/>
    </location>
</feature>
<proteinExistence type="predicted"/>
<dbReference type="PANTHER" id="PTHR28080:SF1">
    <property type="entry name" value="PEROXISOMAL BIOGENESIS FACTOR 3"/>
    <property type="match status" value="1"/>
</dbReference>
<reference evidence="4 5" key="1">
    <citation type="journal article" date="2018" name="Nat. Genet.">
        <title>Extensive intraspecific gene order and gene structural variations between Mo17 and other maize genomes.</title>
        <authorList>
            <person name="Sun S."/>
            <person name="Zhou Y."/>
            <person name="Chen J."/>
            <person name="Shi J."/>
            <person name="Zhao H."/>
            <person name="Zhao H."/>
            <person name="Song W."/>
            <person name="Zhang M."/>
            <person name="Cui Y."/>
            <person name="Dong X."/>
            <person name="Liu H."/>
            <person name="Ma X."/>
            <person name="Jiao Y."/>
            <person name="Wang B."/>
            <person name="Wei X."/>
            <person name="Stein J.C."/>
            <person name="Glaubitz J.C."/>
            <person name="Lu F."/>
            <person name="Yu G."/>
            <person name="Liang C."/>
            <person name="Fengler K."/>
            <person name="Li B."/>
            <person name="Rafalski A."/>
            <person name="Schnable P.S."/>
            <person name="Ware D.H."/>
            <person name="Buckler E.S."/>
            <person name="Lai J."/>
        </authorList>
    </citation>
    <scope>NUCLEOTIDE SEQUENCE [LARGE SCALE GENOMIC DNA]</scope>
    <source>
        <strain evidence="5">cv. Missouri 17</strain>
        <tissue evidence="4">Seedling</tissue>
    </source>
</reference>
<dbReference type="Gene3D" id="6.10.250.1270">
    <property type="match status" value="1"/>
</dbReference>
<keyword evidence="2" id="KW-0472">Membrane</keyword>
<dbReference type="GO" id="GO:0140359">
    <property type="term" value="F:ABC-type transporter activity"/>
    <property type="evidence" value="ECO:0007669"/>
    <property type="project" value="InterPro"/>
</dbReference>
<dbReference type="PANTHER" id="PTHR28080">
    <property type="entry name" value="PEROXISOMAL BIOGENESIS FACTOR 3"/>
    <property type="match status" value="1"/>
</dbReference>
<evidence type="ECO:0000259" key="3">
    <source>
        <dbReference type="Pfam" id="PF19055"/>
    </source>
</evidence>
<dbReference type="InterPro" id="IPR043926">
    <property type="entry name" value="ABCG_dom"/>
</dbReference>
<dbReference type="AlphaFoldDB" id="A0A3L6G2Q6"/>
<dbReference type="Pfam" id="PF19055">
    <property type="entry name" value="ABC2_membrane_7"/>
    <property type="match status" value="1"/>
</dbReference>
<evidence type="ECO:0000313" key="5">
    <source>
        <dbReference type="Proteomes" id="UP000251960"/>
    </source>
</evidence>
<evidence type="ECO:0000256" key="1">
    <source>
        <dbReference type="ARBA" id="ARBA00022448"/>
    </source>
</evidence>
<dbReference type="EMBL" id="NCVQ01000003">
    <property type="protein sequence ID" value="PWZ41412.1"/>
    <property type="molecule type" value="Genomic_DNA"/>
</dbReference>
<protein>
    <submittedName>
        <fullName evidence="4">Peroxisome biogenesis protein 3-2</fullName>
    </submittedName>
</protein>
<sequence>MAMGRMTFFVVLREGLIPSHEAKPPVNQERLAICPHDIHDEAVKKRCCATKKPYFRSTVGASLEVIQKNRAEKPDVRVLAKSRYVCQMFNKAIICACDSVTSIATTFHHGASVHILGATALISLLQPAPEIYELFDDIVLLAEGQIVYQGPRENVLEFFEAMGFRCPDRKGVADFLQEVSDLGEYDLLSLIPFISWSIQKENTLLRLTVENCELSSIGVIILLECLTNAKQLLDVLSIADNHPGSSVAAALARFFGSHVWALNATDIGLGTADQPRLAVAGFARAISIPASMLASARGFWARHRRKILVSLGVAGVGYAAYHFYDARRAQVVRVEQLRAMEEQAADDLVKNQLQAHFEKVKRICDTTTLPLAMHHLSDKITSQLDISKLTDKLRQAKVDSSALTPKEKYETWEEIKIKSFTKTVSSMWAMTLLSLYVRVQVTILGRHLYLDFAQGTNGAQLQAESDTFSENGHRSFLAMADYLVTDKITAFLAQMQRAATEVLKEKQLKDRMNMDQVLQTVLQILDMFMGLSEDNSWINYLVPENPPVYAQLMAVSSSGFDDSSLLNDFRKLDQLMSETRIVLASDDFRNIMERSLRKIAGVVVEDLGVQIVTPGSGLPLATLLPKVDHLSSPLLEEPNKNKHIQIIRSMPEVELFYTLLYTNMPPET</sequence>
<dbReference type="Pfam" id="PF04882">
    <property type="entry name" value="Peroxin-3"/>
    <property type="match status" value="1"/>
</dbReference>
<dbReference type="SUPFAM" id="SSF52047">
    <property type="entry name" value="RNI-like"/>
    <property type="match status" value="1"/>
</dbReference>
<dbReference type="Proteomes" id="UP000251960">
    <property type="component" value="Chromosome 2"/>
</dbReference>
<comment type="caution">
    <text evidence="4">The sequence shown here is derived from an EMBL/GenBank/DDBJ whole genome shotgun (WGS) entry which is preliminary data.</text>
</comment>
<evidence type="ECO:0000256" key="2">
    <source>
        <dbReference type="ARBA" id="ARBA00023136"/>
    </source>
</evidence>
<accession>A0A3L6G2Q6</accession>
<dbReference type="GO" id="GO:0007031">
    <property type="term" value="P:peroxisome organization"/>
    <property type="evidence" value="ECO:0007669"/>
    <property type="project" value="InterPro"/>
</dbReference>
<dbReference type="InterPro" id="IPR006966">
    <property type="entry name" value="Peroxin-3"/>
</dbReference>